<dbReference type="InterPro" id="IPR008801">
    <property type="entry name" value="RALF"/>
</dbReference>
<dbReference type="GO" id="GO:0005179">
    <property type="term" value="F:hormone activity"/>
    <property type="evidence" value="ECO:0007669"/>
    <property type="project" value="UniProtKB-KW"/>
</dbReference>
<dbReference type="AlphaFoldDB" id="A0AAV1SGG0"/>
<evidence type="ECO:0000256" key="7">
    <source>
        <dbReference type="ARBA" id="ARBA00037228"/>
    </source>
</evidence>
<reference evidence="9 10" key="1">
    <citation type="submission" date="2024-01" db="EMBL/GenBank/DDBJ databases">
        <authorList>
            <person name="Waweru B."/>
        </authorList>
    </citation>
    <scope>NUCLEOTIDE SEQUENCE [LARGE SCALE GENOMIC DNA]</scope>
</reference>
<gene>
    <name evidence="9" type="ORF">DCAF_LOCUS22584</name>
</gene>
<comment type="caution">
    <text evidence="9">The sequence shown here is derived from an EMBL/GenBank/DDBJ whole genome shotgun (WGS) entry which is preliminary data.</text>
</comment>
<dbReference type="Proteomes" id="UP001314170">
    <property type="component" value="Unassembled WGS sequence"/>
</dbReference>
<evidence type="ECO:0000256" key="6">
    <source>
        <dbReference type="ARBA" id="ARBA00023157"/>
    </source>
</evidence>
<dbReference type="PROSITE" id="PS51257">
    <property type="entry name" value="PROKAR_LIPOPROTEIN"/>
    <property type="match status" value="1"/>
</dbReference>
<organism evidence="9 10">
    <name type="scientific">Dovyalis caffra</name>
    <dbReference type="NCBI Taxonomy" id="77055"/>
    <lineage>
        <taxon>Eukaryota</taxon>
        <taxon>Viridiplantae</taxon>
        <taxon>Streptophyta</taxon>
        <taxon>Embryophyta</taxon>
        <taxon>Tracheophyta</taxon>
        <taxon>Spermatophyta</taxon>
        <taxon>Magnoliopsida</taxon>
        <taxon>eudicotyledons</taxon>
        <taxon>Gunneridae</taxon>
        <taxon>Pentapetalae</taxon>
        <taxon>rosids</taxon>
        <taxon>fabids</taxon>
        <taxon>Malpighiales</taxon>
        <taxon>Salicaceae</taxon>
        <taxon>Flacourtieae</taxon>
        <taxon>Dovyalis</taxon>
    </lineage>
</organism>
<name>A0AAV1SGG0_9ROSI</name>
<feature type="chain" id="PRO_5043673720" description="Rapid ALkalinization Factor" evidence="8">
    <location>
        <begin position="26"/>
        <end position="132"/>
    </location>
</feature>
<dbReference type="GO" id="GO:0005576">
    <property type="term" value="C:extracellular region"/>
    <property type="evidence" value="ECO:0007669"/>
    <property type="project" value="UniProtKB-SubCell"/>
</dbReference>
<dbReference type="PANTHER" id="PTHR34270:SF3">
    <property type="entry name" value="PROTEIN RALF-LIKE 16-RELATED"/>
    <property type="match status" value="1"/>
</dbReference>
<evidence type="ECO:0000256" key="3">
    <source>
        <dbReference type="ARBA" id="ARBA00022525"/>
    </source>
</evidence>
<evidence type="ECO:0000313" key="10">
    <source>
        <dbReference type="Proteomes" id="UP001314170"/>
    </source>
</evidence>
<keyword evidence="5 8" id="KW-0732">Signal</keyword>
<sequence>MSKNLMVFGLTLMVVCACFAPIVAGDEPPTIGYGAIGKDGIPGCSPKNPNAKACNEVPANPYDRGCEKENRCRNGRKLLGEDTKVDVPINLDIRFTDQCSRSRTEQHMLVTTLENSRNIILEEFLLECLGFD</sequence>
<evidence type="ECO:0000256" key="1">
    <source>
        <dbReference type="ARBA" id="ARBA00004613"/>
    </source>
</evidence>
<protein>
    <recommendedName>
        <fullName evidence="11">Rapid ALkalinization Factor</fullName>
    </recommendedName>
</protein>
<proteinExistence type="inferred from homology"/>
<dbReference type="PANTHER" id="PTHR34270">
    <property type="entry name" value="PROTEIN RALF-LIKE 15-RELATED"/>
    <property type="match status" value="1"/>
</dbReference>
<evidence type="ECO:0000256" key="5">
    <source>
        <dbReference type="ARBA" id="ARBA00022729"/>
    </source>
</evidence>
<keyword evidence="6" id="KW-1015">Disulfide bond</keyword>
<keyword evidence="4" id="KW-0372">Hormone</keyword>
<dbReference type="GO" id="GO:0040008">
    <property type="term" value="P:regulation of growth"/>
    <property type="evidence" value="ECO:0007669"/>
    <property type="project" value="UniProtKB-ARBA"/>
</dbReference>
<evidence type="ECO:0000256" key="4">
    <source>
        <dbReference type="ARBA" id="ARBA00022702"/>
    </source>
</evidence>
<keyword evidence="3" id="KW-0964">Secreted</keyword>
<accession>A0AAV1SGG0</accession>
<comment type="similarity">
    <text evidence="2">Belongs to the plant rapid alkalinization factor (RALF) family.</text>
</comment>
<feature type="signal peptide" evidence="8">
    <location>
        <begin position="1"/>
        <end position="25"/>
    </location>
</feature>
<comment type="subcellular location">
    <subcellularLocation>
        <location evidence="1">Secreted</location>
    </subcellularLocation>
</comment>
<evidence type="ECO:0008006" key="11">
    <source>
        <dbReference type="Google" id="ProtNLM"/>
    </source>
</evidence>
<dbReference type="Pfam" id="PF05498">
    <property type="entry name" value="RALF"/>
    <property type="match status" value="1"/>
</dbReference>
<evidence type="ECO:0000256" key="8">
    <source>
        <dbReference type="SAM" id="SignalP"/>
    </source>
</evidence>
<evidence type="ECO:0000313" key="9">
    <source>
        <dbReference type="EMBL" id="CAK7349862.1"/>
    </source>
</evidence>
<evidence type="ECO:0000256" key="2">
    <source>
        <dbReference type="ARBA" id="ARBA00009178"/>
    </source>
</evidence>
<keyword evidence="10" id="KW-1185">Reference proteome</keyword>
<comment type="function">
    <text evidence="7">Cell signaling peptide that may regulate plant stress, growth, and development. Mediates a rapid alkalinization of extracellular space by mediating a transient increase in the cytoplasmic Ca(2+) concentration leading to a calcium-dependent signaling events through a cell surface receptor and a concomitant activation of some intracellular mitogen-activated protein kinases.</text>
</comment>
<dbReference type="EMBL" id="CAWUPB010001178">
    <property type="protein sequence ID" value="CAK7349862.1"/>
    <property type="molecule type" value="Genomic_DNA"/>
</dbReference>